<feature type="compositionally biased region" description="Basic and acidic residues" evidence="1">
    <location>
        <begin position="189"/>
        <end position="202"/>
    </location>
</feature>
<dbReference type="GO" id="GO:0005634">
    <property type="term" value="C:nucleus"/>
    <property type="evidence" value="ECO:0007669"/>
    <property type="project" value="InterPro"/>
</dbReference>
<dbReference type="Ensembl" id="ENSLLET00000011525.1">
    <property type="protein sequence ID" value="ENSLLEP00000011081.1"/>
    <property type="gene ID" value="ENSLLEG00000006930.1"/>
</dbReference>
<dbReference type="Proteomes" id="UP000694569">
    <property type="component" value="Unplaced"/>
</dbReference>
<reference evidence="3" key="2">
    <citation type="submission" date="2025-09" db="UniProtKB">
        <authorList>
            <consortium name="Ensembl"/>
        </authorList>
    </citation>
    <scope>IDENTIFICATION</scope>
</reference>
<keyword evidence="4" id="KW-1185">Reference proteome</keyword>
<dbReference type="InterPro" id="IPR008979">
    <property type="entry name" value="Galactose-bd-like_sf"/>
</dbReference>
<proteinExistence type="predicted"/>
<dbReference type="InterPro" id="IPR002706">
    <property type="entry name" value="Xrcc1_N"/>
</dbReference>
<dbReference type="PANTHER" id="PTHR11370">
    <property type="entry name" value="DNA-REPAIR PROTEIN XRCC1"/>
    <property type="match status" value="1"/>
</dbReference>
<evidence type="ECO:0000313" key="4">
    <source>
        <dbReference type="Proteomes" id="UP000694569"/>
    </source>
</evidence>
<organism evidence="3 4">
    <name type="scientific">Leptobrachium leishanense</name>
    <name type="common">Leishan spiny toad</name>
    <dbReference type="NCBI Taxonomy" id="445787"/>
    <lineage>
        <taxon>Eukaryota</taxon>
        <taxon>Metazoa</taxon>
        <taxon>Chordata</taxon>
        <taxon>Craniata</taxon>
        <taxon>Vertebrata</taxon>
        <taxon>Euteleostomi</taxon>
        <taxon>Amphibia</taxon>
        <taxon>Batrachia</taxon>
        <taxon>Anura</taxon>
        <taxon>Pelobatoidea</taxon>
        <taxon>Megophryidae</taxon>
        <taxon>Leptobrachium</taxon>
    </lineage>
</organism>
<feature type="domain" description="DNA-repair protein Xrcc1 N-terminal" evidence="2">
    <location>
        <begin position="1"/>
        <end position="149"/>
    </location>
</feature>
<dbReference type="Pfam" id="PF01834">
    <property type="entry name" value="XRCC1_N"/>
    <property type="match status" value="1"/>
</dbReference>
<reference evidence="3" key="1">
    <citation type="submission" date="2025-08" db="UniProtKB">
        <authorList>
            <consortium name="Ensembl"/>
        </authorList>
    </citation>
    <scope>IDENTIFICATION</scope>
</reference>
<dbReference type="AlphaFoldDB" id="A0A8C5MCL0"/>
<evidence type="ECO:0000313" key="3">
    <source>
        <dbReference type="Ensembl" id="ENSLLEP00000011081.1"/>
    </source>
</evidence>
<protein>
    <recommendedName>
        <fullName evidence="2">DNA-repair protein Xrcc1 N-terminal domain-containing protein</fullName>
    </recommendedName>
</protein>
<dbReference type="Gene3D" id="2.60.120.260">
    <property type="entry name" value="Galactose-binding domain-like"/>
    <property type="match status" value="1"/>
</dbReference>
<dbReference type="GeneTree" id="ENSGT01060000248588"/>
<accession>A0A8C5MCL0</accession>
<dbReference type="PANTHER" id="PTHR11370:SF4">
    <property type="entry name" value="DNA-REPAIR PROTEIN XRCC1 N-TERMINAL DOMAIN-CONTAINING PROTEIN"/>
    <property type="match status" value="1"/>
</dbReference>
<dbReference type="GO" id="GO:0000012">
    <property type="term" value="P:single strand break repair"/>
    <property type="evidence" value="ECO:0007669"/>
    <property type="project" value="InterPro"/>
</dbReference>
<dbReference type="GO" id="GO:0003684">
    <property type="term" value="F:damaged DNA binding"/>
    <property type="evidence" value="ECO:0007669"/>
    <property type="project" value="InterPro"/>
</dbReference>
<evidence type="ECO:0000259" key="2">
    <source>
        <dbReference type="Pfam" id="PF01834"/>
    </source>
</evidence>
<sequence>MAPIRIQHVVSFSSQDPRHPVENLLNESLIHPWLNCPRDRSRLLKVDLQLERACQIAYIDIGNCGSAFLQIDVGRSTWPSEKSFVTLLPNTTLMNPSDSRLGKERSTVRMFKEGDFLTEAVAERWDRLRVICSQPFNKQAAFGLAFIRLRSPLNQEEQHRGAAAPLQVEASRPLSPSSREPMVNSGGENSRRQEEEKLKEQIHQALSCSSPRVASASPLSRTARMVFSATQARRRCHVSAAPPNPLHLKRKKCIQDPDEKNTGHSTVLTASDSDVQIPPTSSMVQITKPPSRRRLRMDKRSARCRRQTRVQAQRLTLREGDCPTISPSPPDTMQECSSCPICGGYFRMDYLPTHASTCGEAHRPCYISVSSSSDDDSSDPLHSTLPRPSVFAVRCPLL</sequence>
<feature type="region of interest" description="Disordered" evidence="1">
    <location>
        <begin position="158"/>
        <end position="206"/>
    </location>
</feature>
<dbReference type="FunFam" id="2.60.120.260:FF:000025">
    <property type="entry name" value="DNA repair protein XRCC1 isoform X1"/>
    <property type="match status" value="1"/>
</dbReference>
<evidence type="ECO:0000256" key="1">
    <source>
        <dbReference type="SAM" id="MobiDB-lite"/>
    </source>
</evidence>
<dbReference type="GO" id="GO:0006284">
    <property type="term" value="P:base-excision repair"/>
    <property type="evidence" value="ECO:0007669"/>
    <property type="project" value="TreeGrafter"/>
</dbReference>
<dbReference type="SUPFAM" id="SSF49785">
    <property type="entry name" value="Galactose-binding domain-like"/>
    <property type="match status" value="1"/>
</dbReference>
<name>A0A8C5MCL0_9ANUR</name>